<keyword evidence="2 5" id="KW-0863">Zinc-finger</keyword>
<dbReference type="SUPFAM" id="SSF90229">
    <property type="entry name" value="CCCH zinc finger"/>
    <property type="match status" value="1"/>
</dbReference>
<feature type="region of interest" description="Disordered" evidence="6">
    <location>
        <begin position="292"/>
        <end position="327"/>
    </location>
</feature>
<dbReference type="AlphaFoldDB" id="A0A6J1K3Q0"/>
<keyword evidence="3 5" id="KW-0862">Zinc</keyword>
<evidence type="ECO:0000256" key="2">
    <source>
        <dbReference type="ARBA" id="ARBA00022771"/>
    </source>
</evidence>
<gene>
    <name evidence="9" type="primary">LOC111492081</name>
</gene>
<evidence type="ECO:0000256" key="3">
    <source>
        <dbReference type="ARBA" id="ARBA00022833"/>
    </source>
</evidence>
<evidence type="ECO:0000256" key="6">
    <source>
        <dbReference type="SAM" id="MobiDB-lite"/>
    </source>
</evidence>
<feature type="region of interest" description="Disordered" evidence="6">
    <location>
        <begin position="415"/>
        <end position="439"/>
    </location>
</feature>
<dbReference type="GO" id="GO:0008270">
    <property type="term" value="F:zinc ion binding"/>
    <property type="evidence" value="ECO:0007669"/>
    <property type="project" value="UniProtKB-KW"/>
</dbReference>
<feature type="domain" description="C3H1-type" evidence="7">
    <location>
        <begin position="385"/>
        <end position="413"/>
    </location>
</feature>
<dbReference type="PANTHER" id="PTHR33400:SF2">
    <property type="entry name" value="ZINC FINGER CCCH DOMAIN-CONTAINING PROTEIN 6"/>
    <property type="match status" value="1"/>
</dbReference>
<dbReference type="GeneID" id="111492081"/>
<feature type="compositionally biased region" description="Polar residues" evidence="6">
    <location>
        <begin position="415"/>
        <end position="425"/>
    </location>
</feature>
<feature type="compositionally biased region" description="Polar residues" evidence="6">
    <location>
        <begin position="164"/>
        <end position="192"/>
    </location>
</feature>
<dbReference type="RefSeq" id="XP_022997032.1">
    <property type="nucleotide sequence ID" value="XM_023141264.1"/>
</dbReference>
<dbReference type="InterPro" id="IPR000571">
    <property type="entry name" value="Znf_CCCH"/>
</dbReference>
<dbReference type="GO" id="GO:0003677">
    <property type="term" value="F:DNA binding"/>
    <property type="evidence" value="ECO:0007669"/>
    <property type="project" value="UniProtKB-KW"/>
</dbReference>
<keyword evidence="8" id="KW-1185">Reference proteome</keyword>
<keyword evidence="1 5" id="KW-0479">Metal-binding</keyword>
<feature type="zinc finger region" description="C3H1-type" evidence="5">
    <location>
        <begin position="385"/>
        <end position="413"/>
    </location>
</feature>
<evidence type="ECO:0000256" key="5">
    <source>
        <dbReference type="PROSITE-ProRule" id="PRU00723"/>
    </source>
</evidence>
<feature type="compositionally biased region" description="Polar residues" evidence="6">
    <location>
        <begin position="292"/>
        <end position="304"/>
    </location>
</feature>
<keyword evidence="4" id="KW-0238">DNA-binding</keyword>
<evidence type="ECO:0000256" key="1">
    <source>
        <dbReference type="ARBA" id="ARBA00022723"/>
    </source>
</evidence>
<dbReference type="PANTHER" id="PTHR33400">
    <property type="entry name" value="ZINC FINGER CCCH DOMAIN-CONTAINING PROTEIN 6-RELATED"/>
    <property type="match status" value="1"/>
</dbReference>
<evidence type="ECO:0000313" key="9">
    <source>
        <dbReference type="RefSeq" id="XP_022997032.1"/>
    </source>
</evidence>
<sequence length="439" mass="47754">MRGLHKGKRVSWASDLNLRQVRLFLSEDCPSQVGLGAQDHLQAKASWLLHSTGSGSDDTLPPGFEVAHSENQSQIKLSQIPVNQWRCPPKFVLNLTWQVVVGEESREVVVENQREMRVLEAVYPRPSAIPPNPSVVADSERANVDDSQTPLIPITPVEDEDATTETSSDYASPASVLNTSAQPSPFTPAGRSTSQHVLLNAMSSTSSVSSMAGMDLGNKHDVVAAASAALGALVKSNEIGNSIDRELLVNILNNPKMIEQLVVDSGVVTSTQKPISSSDPQLVHMPMSETNATMTPPFFSQPNGGSVAPVPNAHPSSRGVPVSSSLPSNGAPLKDLNYYKSLIQQHGGERQDDPPRQQQFPNRHNQLLGTNQEFLQNQPSREAKFKIMKPCIYFNSPRGCRHGSNCAYQHDPVFQQRSSSVSEMPTSAKRTKIDREISS</sequence>
<reference evidence="9" key="1">
    <citation type="submission" date="2025-08" db="UniProtKB">
        <authorList>
            <consortium name="RefSeq"/>
        </authorList>
    </citation>
    <scope>IDENTIFICATION</scope>
    <source>
        <tissue evidence="9">Young leaves</tissue>
    </source>
</reference>
<proteinExistence type="predicted"/>
<dbReference type="Proteomes" id="UP000504608">
    <property type="component" value="Unplaced"/>
</dbReference>
<evidence type="ECO:0000313" key="8">
    <source>
        <dbReference type="Proteomes" id="UP000504608"/>
    </source>
</evidence>
<feature type="region of interest" description="Disordered" evidence="6">
    <location>
        <begin position="130"/>
        <end position="192"/>
    </location>
</feature>
<dbReference type="PROSITE" id="PS50103">
    <property type="entry name" value="ZF_C3H1"/>
    <property type="match status" value="1"/>
</dbReference>
<name>A0A6J1K3Q0_CUCMA</name>
<evidence type="ECO:0000259" key="7">
    <source>
        <dbReference type="PROSITE" id="PS50103"/>
    </source>
</evidence>
<protein>
    <submittedName>
        <fullName evidence="9">Zinc finger CCCH domain-containing protein 6-like isoform X2</fullName>
    </submittedName>
</protein>
<organism evidence="8 9">
    <name type="scientific">Cucurbita maxima</name>
    <name type="common">Pumpkin</name>
    <name type="synonym">Winter squash</name>
    <dbReference type="NCBI Taxonomy" id="3661"/>
    <lineage>
        <taxon>Eukaryota</taxon>
        <taxon>Viridiplantae</taxon>
        <taxon>Streptophyta</taxon>
        <taxon>Embryophyta</taxon>
        <taxon>Tracheophyta</taxon>
        <taxon>Spermatophyta</taxon>
        <taxon>Magnoliopsida</taxon>
        <taxon>eudicotyledons</taxon>
        <taxon>Gunneridae</taxon>
        <taxon>Pentapetalae</taxon>
        <taxon>rosids</taxon>
        <taxon>fabids</taxon>
        <taxon>Cucurbitales</taxon>
        <taxon>Cucurbitaceae</taxon>
        <taxon>Cucurbiteae</taxon>
        <taxon>Cucurbita</taxon>
    </lineage>
</organism>
<dbReference type="InterPro" id="IPR036855">
    <property type="entry name" value="Znf_CCCH_sf"/>
</dbReference>
<evidence type="ECO:0000256" key="4">
    <source>
        <dbReference type="ARBA" id="ARBA00023125"/>
    </source>
</evidence>
<accession>A0A6J1K3Q0</accession>